<organism evidence="1 2">
    <name type="scientific">Ficus carica</name>
    <name type="common">Common fig</name>
    <dbReference type="NCBI Taxonomy" id="3494"/>
    <lineage>
        <taxon>Eukaryota</taxon>
        <taxon>Viridiplantae</taxon>
        <taxon>Streptophyta</taxon>
        <taxon>Embryophyta</taxon>
        <taxon>Tracheophyta</taxon>
        <taxon>Spermatophyta</taxon>
        <taxon>Magnoliopsida</taxon>
        <taxon>eudicotyledons</taxon>
        <taxon>Gunneridae</taxon>
        <taxon>Pentapetalae</taxon>
        <taxon>rosids</taxon>
        <taxon>fabids</taxon>
        <taxon>Rosales</taxon>
        <taxon>Moraceae</taxon>
        <taxon>Ficeae</taxon>
        <taxon>Ficus</taxon>
    </lineage>
</organism>
<dbReference type="EMBL" id="BTGU01000290">
    <property type="protein sequence ID" value="GMN66136.1"/>
    <property type="molecule type" value="Genomic_DNA"/>
</dbReference>
<evidence type="ECO:0000313" key="2">
    <source>
        <dbReference type="Proteomes" id="UP001187192"/>
    </source>
</evidence>
<evidence type="ECO:0000313" key="1">
    <source>
        <dbReference type="EMBL" id="GMN66136.1"/>
    </source>
</evidence>
<sequence>MGGLRAQLAQQNLGPPGVGVLPTPVNQSTALDIPNADLWEIVQIRQDVSLMTWEDFVGEFKEKYFNTEIMEAQQDEFNRPYPPTTVAKCVSRAIRAEYWIGQDKEQWAKFFKAKKEDKAQAK</sequence>
<evidence type="ECO:0008006" key="3">
    <source>
        <dbReference type="Google" id="ProtNLM"/>
    </source>
</evidence>
<dbReference type="AlphaFoldDB" id="A0AA88E555"/>
<keyword evidence="2" id="KW-1185">Reference proteome</keyword>
<reference evidence="1" key="1">
    <citation type="submission" date="2023-07" db="EMBL/GenBank/DDBJ databases">
        <title>draft genome sequence of fig (Ficus carica).</title>
        <authorList>
            <person name="Takahashi T."/>
            <person name="Nishimura K."/>
        </authorList>
    </citation>
    <scope>NUCLEOTIDE SEQUENCE</scope>
</reference>
<protein>
    <recommendedName>
        <fullName evidence="3">Retrotransposon gag domain-containing protein</fullName>
    </recommendedName>
</protein>
<dbReference type="Proteomes" id="UP001187192">
    <property type="component" value="Unassembled WGS sequence"/>
</dbReference>
<accession>A0AA88E555</accession>
<gene>
    <name evidence="1" type="ORF">TIFTF001_035202</name>
</gene>
<name>A0AA88E555_FICCA</name>
<comment type="caution">
    <text evidence="1">The sequence shown here is derived from an EMBL/GenBank/DDBJ whole genome shotgun (WGS) entry which is preliminary data.</text>
</comment>
<proteinExistence type="predicted"/>